<comment type="caution">
    <text evidence="1">The sequence shown here is derived from an EMBL/GenBank/DDBJ whole genome shotgun (WGS) entry which is preliminary data.</text>
</comment>
<accession>X1RPX0</accession>
<proteinExistence type="predicted"/>
<sequence>MATPYKKLDPKSRELACEAAMRAAAEIINEVCGAEGSKIVAITEEGAKL</sequence>
<gene>
    <name evidence="1" type="ORF">S12H4_12235</name>
</gene>
<dbReference type="EMBL" id="BARW01005736">
    <property type="protein sequence ID" value="GAI82703.1"/>
    <property type="molecule type" value="Genomic_DNA"/>
</dbReference>
<name>X1RPX0_9ZZZZ</name>
<feature type="non-terminal residue" evidence="1">
    <location>
        <position position="49"/>
    </location>
</feature>
<dbReference type="AlphaFoldDB" id="X1RPX0"/>
<protein>
    <submittedName>
        <fullName evidence="1">Uncharacterized protein</fullName>
    </submittedName>
</protein>
<organism evidence="1">
    <name type="scientific">marine sediment metagenome</name>
    <dbReference type="NCBI Taxonomy" id="412755"/>
    <lineage>
        <taxon>unclassified sequences</taxon>
        <taxon>metagenomes</taxon>
        <taxon>ecological metagenomes</taxon>
    </lineage>
</organism>
<evidence type="ECO:0000313" key="1">
    <source>
        <dbReference type="EMBL" id="GAI82703.1"/>
    </source>
</evidence>
<reference evidence="1" key="1">
    <citation type="journal article" date="2014" name="Front. Microbiol.">
        <title>High frequency of phylogenetically diverse reductive dehalogenase-homologous genes in deep subseafloor sedimentary metagenomes.</title>
        <authorList>
            <person name="Kawai M."/>
            <person name="Futagami T."/>
            <person name="Toyoda A."/>
            <person name="Takaki Y."/>
            <person name="Nishi S."/>
            <person name="Hori S."/>
            <person name="Arai W."/>
            <person name="Tsubouchi T."/>
            <person name="Morono Y."/>
            <person name="Uchiyama I."/>
            <person name="Ito T."/>
            <person name="Fujiyama A."/>
            <person name="Inagaki F."/>
            <person name="Takami H."/>
        </authorList>
    </citation>
    <scope>NUCLEOTIDE SEQUENCE</scope>
    <source>
        <strain evidence="1">Expedition CK06-06</strain>
    </source>
</reference>